<keyword evidence="2" id="KW-1185">Reference proteome</keyword>
<evidence type="ECO:0000313" key="2">
    <source>
        <dbReference type="Proteomes" id="UP000316855"/>
    </source>
</evidence>
<gene>
    <name evidence="1" type="ORF">Pan161_58630</name>
</gene>
<dbReference type="GO" id="GO:0005198">
    <property type="term" value="F:structural molecule activity"/>
    <property type="evidence" value="ECO:0007669"/>
    <property type="project" value="InterPro"/>
</dbReference>
<dbReference type="AlphaFoldDB" id="A0A517VMM8"/>
<dbReference type="GO" id="GO:0019068">
    <property type="term" value="P:virion assembly"/>
    <property type="evidence" value="ECO:0007669"/>
    <property type="project" value="InterPro"/>
</dbReference>
<dbReference type="KEGG" id="gax:Pan161_58630"/>
<evidence type="ECO:0000313" key="1">
    <source>
        <dbReference type="EMBL" id="QDT94170.1"/>
    </source>
</evidence>
<dbReference type="InterPro" id="IPR006429">
    <property type="entry name" value="Phage_lambda_portal"/>
</dbReference>
<dbReference type="OrthoDB" id="208107at2"/>
<proteinExistence type="predicted"/>
<reference evidence="1 2" key="1">
    <citation type="submission" date="2019-02" db="EMBL/GenBank/DDBJ databases">
        <title>Deep-cultivation of Planctomycetes and their phenomic and genomic characterization uncovers novel biology.</title>
        <authorList>
            <person name="Wiegand S."/>
            <person name="Jogler M."/>
            <person name="Boedeker C."/>
            <person name="Pinto D."/>
            <person name="Vollmers J."/>
            <person name="Rivas-Marin E."/>
            <person name="Kohn T."/>
            <person name="Peeters S.H."/>
            <person name="Heuer A."/>
            <person name="Rast P."/>
            <person name="Oberbeckmann S."/>
            <person name="Bunk B."/>
            <person name="Jeske O."/>
            <person name="Meyerdierks A."/>
            <person name="Storesund J.E."/>
            <person name="Kallscheuer N."/>
            <person name="Luecker S."/>
            <person name="Lage O.M."/>
            <person name="Pohl T."/>
            <person name="Merkel B.J."/>
            <person name="Hornburger P."/>
            <person name="Mueller R.-W."/>
            <person name="Bruemmer F."/>
            <person name="Labrenz M."/>
            <person name="Spormann A.M."/>
            <person name="Op den Camp H."/>
            <person name="Overmann J."/>
            <person name="Amann R."/>
            <person name="Jetten M.S.M."/>
            <person name="Mascher T."/>
            <person name="Medema M.H."/>
            <person name="Devos D.P."/>
            <person name="Kaster A.-K."/>
            <person name="Ovreas L."/>
            <person name="Rohde M."/>
            <person name="Galperin M.Y."/>
            <person name="Jogler C."/>
        </authorList>
    </citation>
    <scope>NUCLEOTIDE SEQUENCE [LARGE SCALE GENOMIC DNA]</scope>
    <source>
        <strain evidence="1 2">Pan161</strain>
    </source>
</reference>
<protein>
    <submittedName>
        <fullName evidence="1">Phage portal protein, lambda family</fullName>
    </submittedName>
</protein>
<dbReference type="RefSeq" id="WP_145232097.1">
    <property type="nucleotide sequence ID" value="NZ_CP036343.1"/>
</dbReference>
<dbReference type="Pfam" id="PF05136">
    <property type="entry name" value="Phage_portal_2"/>
    <property type="match status" value="1"/>
</dbReference>
<accession>A0A517VMM8</accession>
<sequence>MLKGLSSGVNRVRSYFGYDAAEPKNKRKSRSGPIKSEDAVLGKSARRKVISTANEVHRNFAIAGWMIRKHLDYTTQFSFQCKTEDEGFNNEVEEFVKERSKKTNCDIAGRHDLDMFMRIAEIRSLVDNDVGILRLNTGHSQGAEGDRIRNHPKPNKNDTWVHGVRTNKAGRALDFAIFNRGKGGNGYEFDRTVKAKNLYLHGYYDRYDQVRGVSPILAGLTDLQDVDEGFDLGLAKLKVEQLFAMAIFREATEGFGGPTQTEDDDEETEVDERKYQVDFGAGPVMLDLDPGDRAEFLKSDAPGVNTTGFLNSVIAVTLKSLDIPFSFYDESFTNFFGSKAAWQHYDRSCVTKRQRNRSLRDWWIVGQLQWGVIHNEIKLPSGIRLKKQFWEWVPNGMPWWDPLKEINGDKAAVTGGFDNPYDICKRRGNKSFEDNIKLTAKAFKFAEKMGVPLDFGIVPQTVEVVEKDA</sequence>
<name>A0A517VMM8_9PLAN</name>
<organism evidence="1 2">
    <name type="scientific">Gimesia algae</name>
    <dbReference type="NCBI Taxonomy" id="2527971"/>
    <lineage>
        <taxon>Bacteria</taxon>
        <taxon>Pseudomonadati</taxon>
        <taxon>Planctomycetota</taxon>
        <taxon>Planctomycetia</taxon>
        <taxon>Planctomycetales</taxon>
        <taxon>Planctomycetaceae</taxon>
        <taxon>Gimesia</taxon>
    </lineage>
</organism>
<dbReference type="EMBL" id="CP036343">
    <property type="protein sequence ID" value="QDT94170.1"/>
    <property type="molecule type" value="Genomic_DNA"/>
</dbReference>
<dbReference type="Proteomes" id="UP000316855">
    <property type="component" value="Chromosome"/>
</dbReference>